<accession>A0A7R9AVN7</accession>
<gene>
    <name evidence="1" type="ORF">TSIB3V08_LOCUS5160</name>
</gene>
<dbReference type="AlphaFoldDB" id="A0A7R9AVN7"/>
<dbReference type="EMBL" id="OC001953">
    <property type="protein sequence ID" value="CAD7261007.1"/>
    <property type="molecule type" value="Genomic_DNA"/>
</dbReference>
<sequence length="108" mass="12178">MTWLQLKNETESHATQHILESNNEAVVHYIIKPETPSIVPASGVCGELEPKEELNTALKLIYLVMVNKALNNVAFVARVSKKRPILKLISLLMVNLELTNPQYLEQTI</sequence>
<proteinExistence type="predicted"/>
<protein>
    <submittedName>
        <fullName evidence="1">Uncharacterized protein</fullName>
    </submittedName>
</protein>
<evidence type="ECO:0000313" key="1">
    <source>
        <dbReference type="EMBL" id="CAD7261007.1"/>
    </source>
</evidence>
<reference evidence="1" key="1">
    <citation type="submission" date="2020-11" db="EMBL/GenBank/DDBJ databases">
        <authorList>
            <person name="Tran Van P."/>
        </authorList>
    </citation>
    <scope>NUCLEOTIDE SEQUENCE</scope>
</reference>
<organism evidence="1">
    <name type="scientific">Timema shepardi</name>
    <name type="common">Walking stick</name>
    <dbReference type="NCBI Taxonomy" id="629360"/>
    <lineage>
        <taxon>Eukaryota</taxon>
        <taxon>Metazoa</taxon>
        <taxon>Ecdysozoa</taxon>
        <taxon>Arthropoda</taxon>
        <taxon>Hexapoda</taxon>
        <taxon>Insecta</taxon>
        <taxon>Pterygota</taxon>
        <taxon>Neoptera</taxon>
        <taxon>Polyneoptera</taxon>
        <taxon>Phasmatodea</taxon>
        <taxon>Timematodea</taxon>
        <taxon>Timematoidea</taxon>
        <taxon>Timematidae</taxon>
        <taxon>Timema</taxon>
    </lineage>
</organism>
<name>A0A7R9AVN7_TIMSH</name>